<comment type="caution">
    <text evidence="1">The sequence shown here is derived from an EMBL/GenBank/DDBJ whole genome shotgun (WGS) entry which is preliminary data.</text>
</comment>
<reference evidence="1 2" key="1">
    <citation type="submission" date="2018-07" db="EMBL/GenBank/DDBJ databases">
        <title>A high quality draft genome assembly of the barn swallow (H. rustica rustica).</title>
        <authorList>
            <person name="Formenti G."/>
            <person name="Chiara M."/>
            <person name="Poveda L."/>
            <person name="Francoijs K.-J."/>
            <person name="Bonisoli-Alquati A."/>
            <person name="Canova L."/>
            <person name="Gianfranceschi L."/>
            <person name="Horner D.S."/>
            <person name="Saino N."/>
        </authorList>
    </citation>
    <scope>NUCLEOTIDE SEQUENCE [LARGE SCALE GENOMIC DNA]</scope>
    <source>
        <strain evidence="1">Chelidonia</strain>
        <tissue evidence="1">Blood</tissue>
    </source>
</reference>
<sequence>MEKISGFREVMKRDNLKLGEERKKREENGRLGGKSSFPTLFCYQLRICHSTSPGMVLAQGLEGLVFTSTADMLGATALYGSKMPQDSSRAVQEAAPPSAQQCLQVLVDAGM</sequence>
<evidence type="ECO:0000313" key="1">
    <source>
        <dbReference type="EMBL" id="RMB98728.1"/>
    </source>
</evidence>
<evidence type="ECO:0000313" key="2">
    <source>
        <dbReference type="Proteomes" id="UP000269221"/>
    </source>
</evidence>
<keyword evidence="2" id="KW-1185">Reference proteome</keyword>
<dbReference type="AlphaFoldDB" id="A0A3M0JD04"/>
<organism evidence="1 2">
    <name type="scientific">Hirundo rustica rustica</name>
    <dbReference type="NCBI Taxonomy" id="333673"/>
    <lineage>
        <taxon>Eukaryota</taxon>
        <taxon>Metazoa</taxon>
        <taxon>Chordata</taxon>
        <taxon>Craniata</taxon>
        <taxon>Vertebrata</taxon>
        <taxon>Euteleostomi</taxon>
        <taxon>Archelosauria</taxon>
        <taxon>Archosauria</taxon>
        <taxon>Dinosauria</taxon>
        <taxon>Saurischia</taxon>
        <taxon>Theropoda</taxon>
        <taxon>Coelurosauria</taxon>
        <taxon>Aves</taxon>
        <taxon>Neognathae</taxon>
        <taxon>Neoaves</taxon>
        <taxon>Telluraves</taxon>
        <taxon>Australaves</taxon>
        <taxon>Passeriformes</taxon>
        <taxon>Sylvioidea</taxon>
        <taxon>Hirundinidae</taxon>
        <taxon>Hirundo</taxon>
    </lineage>
</organism>
<accession>A0A3M0JD04</accession>
<proteinExistence type="predicted"/>
<gene>
    <name evidence="1" type="ORF">DUI87_24947</name>
</gene>
<dbReference type="Proteomes" id="UP000269221">
    <property type="component" value="Unassembled WGS sequence"/>
</dbReference>
<protein>
    <submittedName>
        <fullName evidence="1">Uncharacterized protein</fullName>
    </submittedName>
</protein>
<name>A0A3M0JD04_HIRRU</name>
<dbReference type="EMBL" id="QRBI01000152">
    <property type="protein sequence ID" value="RMB98728.1"/>
    <property type="molecule type" value="Genomic_DNA"/>
</dbReference>